<feature type="signal peptide" evidence="1">
    <location>
        <begin position="1"/>
        <end position="18"/>
    </location>
</feature>
<feature type="chain" id="PRO_5045732725" evidence="1">
    <location>
        <begin position="19"/>
        <end position="279"/>
    </location>
</feature>
<comment type="caution">
    <text evidence="2">The sequence shown here is derived from an EMBL/GenBank/DDBJ whole genome shotgun (WGS) entry which is preliminary data.</text>
</comment>
<evidence type="ECO:0000313" key="2">
    <source>
        <dbReference type="EMBL" id="MFD0964378.1"/>
    </source>
</evidence>
<dbReference type="RefSeq" id="WP_377715926.1">
    <property type="nucleotide sequence ID" value="NZ_JBHTJM010000009.1"/>
</dbReference>
<evidence type="ECO:0000256" key="1">
    <source>
        <dbReference type="SAM" id="SignalP"/>
    </source>
</evidence>
<accession>A0ABW3I3B1</accession>
<dbReference type="EMBL" id="JBHTJM010000009">
    <property type="protein sequence ID" value="MFD0964378.1"/>
    <property type="molecule type" value="Genomic_DNA"/>
</dbReference>
<name>A0ABW3I3B1_9FLAO</name>
<sequence length="279" mass="29661">MKKIIYIASLLLSGTIFAQVGINTTNPQQELHVAGSTEGIKVEGLNTINNVNNLGYGSSTRVYVDADGDLTLASSSRNVEILFDSENYLMDAPTPDNLVNQTGGGFGYTVAGVPLAGIAGSSFTLTKPAIIEVNYSVSWQVYKTASASGRIDDEHARIIQTGIFFRDAATMAPVIIDVDGNNINDGPWCVDVNSGGTICNEWGGMLGINGQFYNNSNSKNGEYANYHNTSSDYVKLNPGTYVAFFAAQLAVGDTGGTGAVKMHLGTGNDDLQIIAHYYD</sequence>
<protein>
    <submittedName>
        <fullName evidence="2">Uncharacterized protein</fullName>
    </submittedName>
</protein>
<keyword evidence="1" id="KW-0732">Signal</keyword>
<gene>
    <name evidence="2" type="ORF">ACFQ1O_10220</name>
</gene>
<evidence type="ECO:0000313" key="3">
    <source>
        <dbReference type="Proteomes" id="UP001596997"/>
    </source>
</evidence>
<dbReference type="Proteomes" id="UP001596997">
    <property type="component" value="Unassembled WGS sequence"/>
</dbReference>
<organism evidence="2 3">
    <name type="scientific">Pseudofulvibacter geojedonensis</name>
    <dbReference type="NCBI Taxonomy" id="1123758"/>
    <lineage>
        <taxon>Bacteria</taxon>
        <taxon>Pseudomonadati</taxon>
        <taxon>Bacteroidota</taxon>
        <taxon>Flavobacteriia</taxon>
        <taxon>Flavobacteriales</taxon>
        <taxon>Flavobacteriaceae</taxon>
        <taxon>Pseudofulvibacter</taxon>
    </lineage>
</organism>
<keyword evidence="3" id="KW-1185">Reference proteome</keyword>
<proteinExistence type="predicted"/>
<reference evidence="3" key="1">
    <citation type="journal article" date="2019" name="Int. J. Syst. Evol. Microbiol.">
        <title>The Global Catalogue of Microorganisms (GCM) 10K type strain sequencing project: providing services to taxonomists for standard genome sequencing and annotation.</title>
        <authorList>
            <consortium name="The Broad Institute Genomics Platform"/>
            <consortium name="The Broad Institute Genome Sequencing Center for Infectious Disease"/>
            <person name="Wu L."/>
            <person name="Ma J."/>
        </authorList>
    </citation>
    <scope>NUCLEOTIDE SEQUENCE [LARGE SCALE GENOMIC DNA]</scope>
    <source>
        <strain evidence="3">CCUG 62114</strain>
    </source>
</reference>